<evidence type="ECO:0000313" key="2">
    <source>
        <dbReference type="EMBL" id="CAD8045091.1"/>
    </source>
</evidence>
<feature type="transmembrane region" description="Helical" evidence="1">
    <location>
        <begin position="155"/>
        <end position="176"/>
    </location>
</feature>
<dbReference type="AlphaFoldDB" id="A0A8S1JSA8"/>
<name>A0A8S1JSA8_PARPR</name>
<feature type="transmembrane region" description="Helical" evidence="1">
    <location>
        <begin position="29"/>
        <end position="48"/>
    </location>
</feature>
<keyword evidence="3" id="KW-1185">Reference proteome</keyword>
<keyword evidence="1" id="KW-0472">Membrane</keyword>
<dbReference type="Proteomes" id="UP000688137">
    <property type="component" value="Unassembled WGS sequence"/>
</dbReference>
<proteinExistence type="predicted"/>
<evidence type="ECO:0000313" key="3">
    <source>
        <dbReference type="Proteomes" id="UP000688137"/>
    </source>
</evidence>
<comment type="caution">
    <text evidence="2">The sequence shown here is derived from an EMBL/GenBank/DDBJ whole genome shotgun (WGS) entry which is preliminary data.</text>
</comment>
<dbReference type="EMBL" id="CAJJDM010000006">
    <property type="protein sequence ID" value="CAD8045091.1"/>
    <property type="molecule type" value="Genomic_DNA"/>
</dbReference>
<organism evidence="2 3">
    <name type="scientific">Paramecium primaurelia</name>
    <dbReference type="NCBI Taxonomy" id="5886"/>
    <lineage>
        <taxon>Eukaryota</taxon>
        <taxon>Sar</taxon>
        <taxon>Alveolata</taxon>
        <taxon>Ciliophora</taxon>
        <taxon>Intramacronucleata</taxon>
        <taxon>Oligohymenophorea</taxon>
        <taxon>Peniculida</taxon>
        <taxon>Parameciidae</taxon>
        <taxon>Paramecium</taxon>
    </lineage>
</organism>
<dbReference type="OMA" id="QLRIVCV"/>
<keyword evidence="1" id="KW-1133">Transmembrane helix</keyword>
<protein>
    <recommendedName>
        <fullName evidence="4">Transmembrane protein</fullName>
    </recommendedName>
</protein>
<sequence>MNKFTLKFDDKILEEQYQKVKLSKIRKPIYLGLLLLCFCMMSSNAILSLFTSQQQTLKTYINYSYLIFMVFQAIIVYKRPHLIKYLLAISNIATGLLQFNFNESTPAQIYYDQSSSFTQLQAVAYFISDFKDGVIQVVALLLMRFMITSMKIENVDLQTVLIGIASTSFILVTLYVNDQNSRKEFLGSISEDLWDHSLSILIKKPHFRVQYNKEYMKIDLISSNQLCDFPGYDENLCEGCNSRQLLHLYQYNKYNLSDFILEQAQTIQSQIKVQYKHHSFQLRIVCVGIKNLNIVVIYEKTTSNVNEQIVPIKLRNLIFQYIQSQSQKTIYQRLFNQGLLSILLINKMKLKEVEITKMFKKLNKQYKYTMKPIKILPKNINFKFYTYSSQLKILLVQIFQIFDQISKKRISILFQDLEDCILMQIKFKQSQERDLNFLFLSFYSKNIFIQQIKSLLLFNELNLDLQIQFKKHIPYQLIY</sequence>
<accession>A0A8S1JSA8</accession>
<evidence type="ECO:0008006" key="4">
    <source>
        <dbReference type="Google" id="ProtNLM"/>
    </source>
</evidence>
<feature type="transmembrane region" description="Helical" evidence="1">
    <location>
        <begin position="60"/>
        <end position="77"/>
    </location>
</feature>
<reference evidence="2" key="1">
    <citation type="submission" date="2021-01" db="EMBL/GenBank/DDBJ databases">
        <authorList>
            <consortium name="Genoscope - CEA"/>
            <person name="William W."/>
        </authorList>
    </citation>
    <scope>NUCLEOTIDE SEQUENCE</scope>
</reference>
<keyword evidence="1" id="KW-0812">Transmembrane</keyword>
<gene>
    <name evidence="2" type="ORF">PPRIM_AZ9-3.1.T0090116</name>
</gene>
<evidence type="ECO:0000256" key="1">
    <source>
        <dbReference type="SAM" id="Phobius"/>
    </source>
</evidence>